<comment type="caution">
    <text evidence="1">The sequence shown here is derived from an EMBL/GenBank/DDBJ whole genome shotgun (WGS) entry which is preliminary data.</text>
</comment>
<dbReference type="EMBL" id="JBHLWQ010000060">
    <property type="protein sequence ID" value="MFC0200145.1"/>
    <property type="molecule type" value="Genomic_DNA"/>
</dbReference>
<name>A0ABV6CHC6_9RHOB</name>
<organism evidence="1 2">
    <name type="scientific">Paracoccus rhizosphaerae</name>
    <dbReference type="NCBI Taxonomy" id="1133347"/>
    <lineage>
        <taxon>Bacteria</taxon>
        <taxon>Pseudomonadati</taxon>
        <taxon>Pseudomonadota</taxon>
        <taxon>Alphaproteobacteria</taxon>
        <taxon>Rhodobacterales</taxon>
        <taxon>Paracoccaceae</taxon>
        <taxon>Paracoccus</taxon>
    </lineage>
</organism>
<dbReference type="Proteomes" id="UP001589795">
    <property type="component" value="Unassembled WGS sequence"/>
</dbReference>
<gene>
    <name evidence="1" type="ORF">ACFFIZ_07360</name>
</gene>
<protein>
    <submittedName>
        <fullName evidence="1">Uncharacterized protein</fullName>
    </submittedName>
</protein>
<accession>A0ABV6CHC6</accession>
<dbReference type="RefSeq" id="WP_378926429.1">
    <property type="nucleotide sequence ID" value="NZ_JBHLWQ010000060.1"/>
</dbReference>
<reference evidence="1 2" key="1">
    <citation type="submission" date="2024-09" db="EMBL/GenBank/DDBJ databases">
        <authorList>
            <person name="Sun Q."/>
            <person name="Mori K."/>
        </authorList>
    </citation>
    <scope>NUCLEOTIDE SEQUENCE [LARGE SCALE GENOMIC DNA]</scope>
    <source>
        <strain evidence="1 2">CCM 7904</strain>
    </source>
</reference>
<proteinExistence type="predicted"/>
<keyword evidence="2" id="KW-1185">Reference proteome</keyword>
<evidence type="ECO:0000313" key="2">
    <source>
        <dbReference type="Proteomes" id="UP001589795"/>
    </source>
</evidence>
<evidence type="ECO:0000313" key="1">
    <source>
        <dbReference type="EMBL" id="MFC0200145.1"/>
    </source>
</evidence>
<sequence>MEDEDPSCGLTIVPSFDNIVQNPIEFTRAPTCPKLRVKDKPCGWLCLFRTKHIRVAGFLAVSFAVLEGKAEIRMAAIWQDRLNLEPADHSYIGAIEAQFERTERPADAFNDTVKPIVFWRKVEGVGQQGNETH</sequence>